<name>A0A246S347_9GAMM</name>
<proteinExistence type="predicted"/>
<dbReference type="OrthoDB" id="6146556at2"/>
<dbReference type="RefSeq" id="WP_088699722.1">
    <property type="nucleotide sequence ID" value="NZ_JPUA01000024.1"/>
</dbReference>
<evidence type="ECO:0000313" key="2">
    <source>
        <dbReference type="Proteomes" id="UP000197334"/>
    </source>
</evidence>
<gene>
    <name evidence="1" type="ORF">JI62_08280</name>
</gene>
<dbReference type="AlphaFoldDB" id="A0A246S347"/>
<sequence length="478" mass="52180">MTWTLIIRDARDEENQPQTLRFSLGIYLDDEDNFYDPRILQPGLYEAGLYAGQLLQQSRSGYGETTLVNADGGLDYLADYAVDGREVELAFKGVPQVNGTVARLAFSDTEVSVVLRDPLELLRSPHPMETYAGTNVLPDGLEGTEDDIAGESKPLVLGEARNAQPVAVNTSKLIYQVSSLSDCTVTAVYDRGYALDNGGNYTSLAQLQSSEPEPDEWRSYQGFIRLGSTATGTITVDAEQSDPRAGTVAQAMAAARGYTLHADDVATLNEYGAVRFYITGETNTLELLDRIAESIGGWLAVQPDQVLRLGDWEEPEPTDDAVRDYSIVTLSRSATGAGQGGLPVWRVTLECDRIETVQNDLSGDVSNARRARMAKQTRRVVATDQTVRNRNPLASEITINSVLASYSKSQEVAQRVLALLSVRRDTVQVEAIEAPLPTIGGNLTLITLRQGYGDGRAMRVTGYRLNAETDELTLNLWG</sequence>
<reference evidence="1 2" key="1">
    <citation type="submission" date="2014-08" db="EMBL/GenBank/DDBJ databases">
        <title>Draft genome sequence of a novel L-asparaginase producing marine bacterium, Halomonas campaniensis.</title>
        <authorList>
            <person name="Sundarakrishnan B."/>
            <person name="Moushumi Priya A."/>
            <person name="Raman G."/>
            <person name="Sakthivel N."/>
            <person name="Park S."/>
            <person name="Jayachandran S."/>
        </authorList>
    </citation>
    <scope>NUCLEOTIDE SEQUENCE [LARGE SCALE GENOMIC DNA]</scope>
    <source>
        <strain evidence="1 2">SK03</strain>
    </source>
</reference>
<dbReference type="EMBL" id="JPUA01000024">
    <property type="protein sequence ID" value="OWV30195.1"/>
    <property type="molecule type" value="Genomic_DNA"/>
</dbReference>
<dbReference type="Proteomes" id="UP000197334">
    <property type="component" value="Unassembled WGS sequence"/>
</dbReference>
<accession>A0A246S347</accession>
<protein>
    <submittedName>
        <fullName evidence="1">Uncharacterized protein</fullName>
    </submittedName>
</protein>
<evidence type="ECO:0000313" key="1">
    <source>
        <dbReference type="EMBL" id="OWV30195.1"/>
    </source>
</evidence>
<comment type="caution">
    <text evidence="1">The sequence shown here is derived from an EMBL/GenBank/DDBJ whole genome shotgun (WGS) entry which is preliminary data.</text>
</comment>
<organism evidence="1 2">
    <name type="scientific">Halomonas campaniensis</name>
    <dbReference type="NCBI Taxonomy" id="213554"/>
    <lineage>
        <taxon>Bacteria</taxon>
        <taxon>Pseudomonadati</taxon>
        <taxon>Pseudomonadota</taxon>
        <taxon>Gammaproteobacteria</taxon>
        <taxon>Oceanospirillales</taxon>
        <taxon>Halomonadaceae</taxon>
        <taxon>Halomonas</taxon>
    </lineage>
</organism>
<keyword evidence="2" id="KW-1185">Reference proteome</keyword>